<sequence length="242" mass="27523">MATTVEKESTGFTIGQQVSMFITVEASIFSGIATLGLLSYKLFLFLRRSFRKQLEKREEDACDSSLFISLMVGEVLRSIGATMTLRWVLDGSITHDTFCVAQGYIKLIGTNAIDFTYAITVQTFCILILRWKAPKHLAKFFTMAVWTVVLLITVISFAVHRNDLMGPTNFWCWIPRKHRVTQIMAEYIWMWTIGVVTAILYGLGYFVVRGKLTLGRNRTGDHLGMDAEDDQELRQMANQLLV</sequence>
<evidence type="ECO:0000256" key="3">
    <source>
        <dbReference type="ARBA" id="ARBA00022989"/>
    </source>
</evidence>
<dbReference type="PANTHER" id="PTHR23112">
    <property type="entry name" value="G PROTEIN-COUPLED RECEPTOR 157-RELATED"/>
    <property type="match status" value="1"/>
</dbReference>
<evidence type="ECO:0000256" key="2">
    <source>
        <dbReference type="ARBA" id="ARBA00022692"/>
    </source>
</evidence>
<gene>
    <name evidence="6" type="ORF">FA15DRAFT_588770</name>
</gene>
<dbReference type="GO" id="GO:0004930">
    <property type="term" value="F:G protein-coupled receptor activity"/>
    <property type="evidence" value="ECO:0007669"/>
    <property type="project" value="TreeGrafter"/>
</dbReference>
<name>A0A5C3LD10_COPMA</name>
<dbReference type="GO" id="GO:0005886">
    <property type="term" value="C:plasma membrane"/>
    <property type="evidence" value="ECO:0007669"/>
    <property type="project" value="TreeGrafter"/>
</dbReference>
<reference evidence="6 7" key="1">
    <citation type="journal article" date="2019" name="Nat. Ecol. Evol.">
        <title>Megaphylogeny resolves global patterns of mushroom evolution.</title>
        <authorList>
            <person name="Varga T."/>
            <person name="Krizsan K."/>
            <person name="Foldi C."/>
            <person name="Dima B."/>
            <person name="Sanchez-Garcia M."/>
            <person name="Sanchez-Ramirez S."/>
            <person name="Szollosi G.J."/>
            <person name="Szarkandi J.G."/>
            <person name="Papp V."/>
            <person name="Albert L."/>
            <person name="Andreopoulos W."/>
            <person name="Angelini C."/>
            <person name="Antonin V."/>
            <person name="Barry K.W."/>
            <person name="Bougher N.L."/>
            <person name="Buchanan P."/>
            <person name="Buyck B."/>
            <person name="Bense V."/>
            <person name="Catcheside P."/>
            <person name="Chovatia M."/>
            <person name="Cooper J."/>
            <person name="Damon W."/>
            <person name="Desjardin D."/>
            <person name="Finy P."/>
            <person name="Geml J."/>
            <person name="Haridas S."/>
            <person name="Hughes K."/>
            <person name="Justo A."/>
            <person name="Karasinski D."/>
            <person name="Kautmanova I."/>
            <person name="Kiss B."/>
            <person name="Kocsube S."/>
            <person name="Kotiranta H."/>
            <person name="LaButti K.M."/>
            <person name="Lechner B.E."/>
            <person name="Liimatainen K."/>
            <person name="Lipzen A."/>
            <person name="Lukacs Z."/>
            <person name="Mihaltcheva S."/>
            <person name="Morgado L.N."/>
            <person name="Niskanen T."/>
            <person name="Noordeloos M.E."/>
            <person name="Ohm R.A."/>
            <person name="Ortiz-Santana B."/>
            <person name="Ovrebo C."/>
            <person name="Racz N."/>
            <person name="Riley R."/>
            <person name="Savchenko A."/>
            <person name="Shiryaev A."/>
            <person name="Soop K."/>
            <person name="Spirin V."/>
            <person name="Szebenyi C."/>
            <person name="Tomsovsky M."/>
            <person name="Tulloss R.E."/>
            <person name="Uehling J."/>
            <person name="Grigoriev I.V."/>
            <person name="Vagvolgyi C."/>
            <person name="Papp T."/>
            <person name="Martin F.M."/>
            <person name="Miettinen O."/>
            <person name="Hibbett D.S."/>
            <person name="Nagy L.G."/>
        </authorList>
    </citation>
    <scope>NUCLEOTIDE SEQUENCE [LARGE SCALE GENOMIC DNA]</scope>
    <source>
        <strain evidence="6 7">CBS 121175</strain>
    </source>
</reference>
<comment type="subcellular location">
    <subcellularLocation>
        <location evidence="1">Membrane</location>
        <topology evidence="1">Multi-pass membrane protein</topology>
    </subcellularLocation>
</comment>
<evidence type="ECO:0000256" key="5">
    <source>
        <dbReference type="SAM" id="Phobius"/>
    </source>
</evidence>
<feature type="transmembrane region" description="Helical" evidence="5">
    <location>
        <begin position="20"/>
        <end position="46"/>
    </location>
</feature>
<keyword evidence="3 5" id="KW-1133">Transmembrane helix</keyword>
<feature type="transmembrane region" description="Helical" evidence="5">
    <location>
        <begin position="66"/>
        <end position="88"/>
    </location>
</feature>
<feature type="transmembrane region" description="Helical" evidence="5">
    <location>
        <begin position="188"/>
        <end position="208"/>
    </location>
</feature>
<evidence type="ECO:0000313" key="6">
    <source>
        <dbReference type="EMBL" id="TFK26291.1"/>
    </source>
</evidence>
<dbReference type="STRING" id="230819.A0A5C3LD10"/>
<evidence type="ECO:0000256" key="4">
    <source>
        <dbReference type="ARBA" id="ARBA00023136"/>
    </source>
</evidence>
<dbReference type="Proteomes" id="UP000307440">
    <property type="component" value="Unassembled WGS sequence"/>
</dbReference>
<proteinExistence type="predicted"/>
<dbReference type="OrthoDB" id="3045004at2759"/>
<dbReference type="GO" id="GO:0007189">
    <property type="term" value="P:adenylate cyclase-activating G protein-coupled receptor signaling pathway"/>
    <property type="evidence" value="ECO:0007669"/>
    <property type="project" value="TreeGrafter"/>
</dbReference>
<dbReference type="AlphaFoldDB" id="A0A5C3LD10"/>
<protein>
    <submittedName>
        <fullName evidence="6">Uncharacterized protein</fullName>
    </submittedName>
</protein>
<dbReference type="EMBL" id="ML210176">
    <property type="protein sequence ID" value="TFK26291.1"/>
    <property type="molecule type" value="Genomic_DNA"/>
</dbReference>
<dbReference type="Pfam" id="PF05462">
    <property type="entry name" value="Dicty_CAR"/>
    <property type="match status" value="1"/>
</dbReference>
<feature type="transmembrane region" description="Helical" evidence="5">
    <location>
        <begin position="141"/>
        <end position="159"/>
    </location>
</feature>
<evidence type="ECO:0000256" key="1">
    <source>
        <dbReference type="ARBA" id="ARBA00004141"/>
    </source>
</evidence>
<keyword evidence="7" id="KW-1185">Reference proteome</keyword>
<feature type="transmembrane region" description="Helical" evidence="5">
    <location>
        <begin position="108"/>
        <end position="129"/>
    </location>
</feature>
<keyword evidence="4 5" id="KW-0472">Membrane</keyword>
<accession>A0A5C3LD10</accession>
<dbReference type="PANTHER" id="PTHR23112:SF37">
    <property type="entry name" value="G PROTEIN-COUPLED RECEPTOR GPR1"/>
    <property type="match status" value="1"/>
</dbReference>
<organism evidence="6 7">
    <name type="scientific">Coprinopsis marcescibilis</name>
    <name type="common">Agaric fungus</name>
    <name type="synonym">Psathyrella marcescibilis</name>
    <dbReference type="NCBI Taxonomy" id="230819"/>
    <lineage>
        <taxon>Eukaryota</taxon>
        <taxon>Fungi</taxon>
        <taxon>Dikarya</taxon>
        <taxon>Basidiomycota</taxon>
        <taxon>Agaricomycotina</taxon>
        <taxon>Agaricomycetes</taxon>
        <taxon>Agaricomycetidae</taxon>
        <taxon>Agaricales</taxon>
        <taxon>Agaricineae</taxon>
        <taxon>Psathyrellaceae</taxon>
        <taxon>Coprinopsis</taxon>
    </lineage>
</organism>
<evidence type="ECO:0000313" key="7">
    <source>
        <dbReference type="Proteomes" id="UP000307440"/>
    </source>
</evidence>
<keyword evidence="2 5" id="KW-0812">Transmembrane</keyword>